<dbReference type="AlphaFoldDB" id="A0A2N9EYB0"/>
<reference evidence="2" key="1">
    <citation type="submission" date="2018-02" db="EMBL/GenBank/DDBJ databases">
        <authorList>
            <person name="Cohen D.B."/>
            <person name="Kent A.D."/>
        </authorList>
    </citation>
    <scope>NUCLEOTIDE SEQUENCE</scope>
</reference>
<feature type="transmembrane region" description="Helical" evidence="1">
    <location>
        <begin position="59"/>
        <end position="75"/>
    </location>
</feature>
<keyword evidence="1" id="KW-0812">Transmembrane</keyword>
<name>A0A2N9EYB0_FAGSY</name>
<keyword evidence="1" id="KW-1133">Transmembrane helix</keyword>
<feature type="transmembrane region" description="Helical" evidence="1">
    <location>
        <begin position="33"/>
        <end position="53"/>
    </location>
</feature>
<evidence type="ECO:0000313" key="3">
    <source>
        <dbReference type="EMBL" id="SPD20696.1"/>
    </source>
</evidence>
<dbReference type="EMBL" id="OIVN01000415">
    <property type="protein sequence ID" value="SPC79835.1"/>
    <property type="molecule type" value="Genomic_DNA"/>
</dbReference>
<organism evidence="2">
    <name type="scientific">Fagus sylvatica</name>
    <name type="common">Beechnut</name>
    <dbReference type="NCBI Taxonomy" id="28930"/>
    <lineage>
        <taxon>Eukaryota</taxon>
        <taxon>Viridiplantae</taxon>
        <taxon>Streptophyta</taxon>
        <taxon>Embryophyta</taxon>
        <taxon>Tracheophyta</taxon>
        <taxon>Spermatophyta</taxon>
        <taxon>Magnoliopsida</taxon>
        <taxon>eudicotyledons</taxon>
        <taxon>Gunneridae</taxon>
        <taxon>Pentapetalae</taxon>
        <taxon>rosids</taxon>
        <taxon>fabids</taxon>
        <taxon>Fagales</taxon>
        <taxon>Fagaceae</taxon>
        <taxon>Fagus</taxon>
    </lineage>
</organism>
<protein>
    <submittedName>
        <fullName evidence="2">Uncharacterized protein</fullName>
    </submittedName>
</protein>
<keyword evidence="1" id="KW-0472">Membrane</keyword>
<evidence type="ECO:0000313" key="2">
    <source>
        <dbReference type="EMBL" id="SPC79835.1"/>
    </source>
</evidence>
<sequence>MNEIGIRTVAKKMSTQRQHVTIRDLAEEAKKRIVVLVICVVGLSYLMSYELLFFIETRQWRMLAIIVSFISKFYYSKLKGYICARNCSTISIVFLHDAALRY</sequence>
<gene>
    <name evidence="3" type="ORF">FSB_LOCUS48578</name>
    <name evidence="2" type="ORF">FSB_LOCUS7717</name>
</gene>
<dbReference type="EMBL" id="OIVN01005066">
    <property type="protein sequence ID" value="SPD20696.1"/>
    <property type="molecule type" value="Genomic_DNA"/>
</dbReference>
<evidence type="ECO:0000256" key="1">
    <source>
        <dbReference type="SAM" id="Phobius"/>
    </source>
</evidence>
<accession>A0A2N9EYB0</accession>
<proteinExistence type="predicted"/>